<accession>A0AAV5SG14</accession>
<dbReference type="Gene3D" id="2.60.120.920">
    <property type="match status" value="1"/>
</dbReference>
<evidence type="ECO:0000313" key="3">
    <source>
        <dbReference type="Proteomes" id="UP001432027"/>
    </source>
</evidence>
<dbReference type="AlphaFoldDB" id="A0AAV5SG14"/>
<dbReference type="InterPro" id="IPR043136">
    <property type="entry name" value="B30.2/SPRY_sf"/>
</dbReference>
<dbReference type="InterPro" id="IPR006573">
    <property type="entry name" value="NHR_dom"/>
</dbReference>
<feature type="domain" description="NHR" evidence="1">
    <location>
        <begin position="69"/>
        <end position="173"/>
    </location>
</feature>
<feature type="non-terminal residue" evidence="2">
    <location>
        <position position="1"/>
    </location>
</feature>
<dbReference type="PANTHER" id="PTHR12429">
    <property type="entry name" value="NEURALIZED"/>
    <property type="match status" value="1"/>
</dbReference>
<gene>
    <name evidence="2" type="ORF">PENTCL1PPCAC_3303</name>
</gene>
<dbReference type="Pfam" id="PF07177">
    <property type="entry name" value="Neuralized"/>
    <property type="match status" value="1"/>
</dbReference>
<sequence length="173" mass="19960">AGEESTRFRLFASACKRLWVGAMWRVRPRWILTIRYCHLRKGRKKRRNRKTMHRYTDLEQQWSACGGPPLKFHRVHSVNIMRSEDGGRVERRGSGWDPHSDCYSTWGGIVFSHRPISMDKRVCIRVAEVPTGEQPGLLLIGVTSVDPNSIHSRLLDQTWSDQLLDAIDGYSVT</sequence>
<evidence type="ECO:0000259" key="1">
    <source>
        <dbReference type="PROSITE" id="PS51065"/>
    </source>
</evidence>
<dbReference type="PROSITE" id="PS51065">
    <property type="entry name" value="NHR"/>
    <property type="match status" value="1"/>
</dbReference>
<dbReference type="InterPro" id="IPR037962">
    <property type="entry name" value="Neuralized"/>
</dbReference>
<comment type="caution">
    <text evidence="2">The sequence shown here is derived from an EMBL/GenBank/DDBJ whole genome shotgun (WGS) entry which is preliminary data.</text>
</comment>
<dbReference type="GO" id="GO:0061630">
    <property type="term" value="F:ubiquitin protein ligase activity"/>
    <property type="evidence" value="ECO:0007669"/>
    <property type="project" value="TreeGrafter"/>
</dbReference>
<name>A0AAV5SG14_9BILA</name>
<protein>
    <recommendedName>
        <fullName evidence="1">NHR domain-containing protein</fullName>
    </recommendedName>
</protein>
<reference evidence="2" key="1">
    <citation type="submission" date="2023-10" db="EMBL/GenBank/DDBJ databases">
        <title>Genome assembly of Pristionchus species.</title>
        <authorList>
            <person name="Yoshida K."/>
            <person name="Sommer R.J."/>
        </authorList>
    </citation>
    <scope>NUCLEOTIDE SEQUENCE</scope>
    <source>
        <strain evidence="2">RS0144</strain>
    </source>
</reference>
<dbReference type="EMBL" id="BTSX01000001">
    <property type="protein sequence ID" value="GMS81128.1"/>
    <property type="molecule type" value="Genomic_DNA"/>
</dbReference>
<organism evidence="2 3">
    <name type="scientific">Pristionchus entomophagus</name>
    <dbReference type="NCBI Taxonomy" id="358040"/>
    <lineage>
        <taxon>Eukaryota</taxon>
        <taxon>Metazoa</taxon>
        <taxon>Ecdysozoa</taxon>
        <taxon>Nematoda</taxon>
        <taxon>Chromadorea</taxon>
        <taxon>Rhabditida</taxon>
        <taxon>Rhabditina</taxon>
        <taxon>Diplogasteromorpha</taxon>
        <taxon>Diplogasteroidea</taxon>
        <taxon>Neodiplogasteridae</taxon>
        <taxon>Pristionchus</taxon>
    </lineage>
</organism>
<keyword evidence="3" id="KW-1185">Reference proteome</keyword>
<proteinExistence type="predicted"/>
<dbReference type="PANTHER" id="PTHR12429:SF6">
    <property type="entry name" value="PROTEIN NEURALIZED"/>
    <property type="match status" value="1"/>
</dbReference>
<feature type="non-terminal residue" evidence="2">
    <location>
        <position position="173"/>
    </location>
</feature>
<dbReference type="Proteomes" id="UP001432027">
    <property type="component" value="Unassembled WGS sequence"/>
</dbReference>
<evidence type="ECO:0000313" key="2">
    <source>
        <dbReference type="EMBL" id="GMS81128.1"/>
    </source>
</evidence>